<dbReference type="AlphaFoldDB" id="A0A9P3GC25"/>
<organism evidence="1 2">
    <name type="scientific">Phanerochaete sordida</name>
    <dbReference type="NCBI Taxonomy" id="48140"/>
    <lineage>
        <taxon>Eukaryota</taxon>
        <taxon>Fungi</taxon>
        <taxon>Dikarya</taxon>
        <taxon>Basidiomycota</taxon>
        <taxon>Agaricomycotina</taxon>
        <taxon>Agaricomycetes</taxon>
        <taxon>Polyporales</taxon>
        <taxon>Phanerochaetaceae</taxon>
        <taxon>Phanerochaete</taxon>
    </lineage>
</organism>
<comment type="caution">
    <text evidence="1">The sequence shown here is derived from an EMBL/GenBank/DDBJ whole genome shotgun (WGS) entry which is preliminary data.</text>
</comment>
<dbReference type="SUPFAM" id="SSF56112">
    <property type="entry name" value="Protein kinase-like (PK-like)"/>
    <property type="match status" value="1"/>
</dbReference>
<gene>
    <name evidence="1" type="ORF">PsYK624_080280</name>
</gene>
<dbReference type="InterPro" id="IPR011009">
    <property type="entry name" value="Kinase-like_dom_sf"/>
</dbReference>
<accession>A0A9P3GC25</accession>
<sequence>MATLSLDFSPVSRTGSAKVPKPLTAIGQVSFEGPHSFVASRYYYSHRSAVFRGEIRADKPDAQPEEVVCKYREEDVFELEREANFYQNNLRELQGVVVPHFHGLYKGSRVDDDDEERTVVCLILEYFPADRSVPYWKRPLETKEDVAYSMLELHFAGLNHNNFDDDHILVSERGEVRIIDFDQATAHTCNAKDDINVWGSEQSEVKFGCIEMCEVIKLLELWTPVFVPLQGTEFWVFSYPTPDLLVERYVSRMGTQRDPAFEERLRQEAKEVLDEYYAKYADRFKNIGHPVDIKKKVDERRQQRFEKERQRLQVAGESSA</sequence>
<evidence type="ECO:0008006" key="3">
    <source>
        <dbReference type="Google" id="ProtNLM"/>
    </source>
</evidence>
<proteinExistence type="predicted"/>
<dbReference type="EMBL" id="BPQB01000023">
    <property type="protein sequence ID" value="GJE91877.1"/>
    <property type="molecule type" value="Genomic_DNA"/>
</dbReference>
<name>A0A9P3GC25_9APHY</name>
<evidence type="ECO:0000313" key="2">
    <source>
        <dbReference type="Proteomes" id="UP000703269"/>
    </source>
</evidence>
<dbReference type="OrthoDB" id="2749470at2759"/>
<protein>
    <recommendedName>
        <fullName evidence="3">Protein kinase domain-containing protein</fullName>
    </recommendedName>
</protein>
<keyword evidence="2" id="KW-1185">Reference proteome</keyword>
<dbReference type="Proteomes" id="UP000703269">
    <property type="component" value="Unassembled WGS sequence"/>
</dbReference>
<evidence type="ECO:0000313" key="1">
    <source>
        <dbReference type="EMBL" id="GJE91877.1"/>
    </source>
</evidence>
<reference evidence="1 2" key="1">
    <citation type="submission" date="2021-08" db="EMBL/GenBank/DDBJ databases">
        <title>Draft Genome Sequence of Phanerochaete sordida strain YK-624.</title>
        <authorList>
            <person name="Mori T."/>
            <person name="Dohra H."/>
            <person name="Suzuki T."/>
            <person name="Kawagishi H."/>
            <person name="Hirai H."/>
        </authorList>
    </citation>
    <scope>NUCLEOTIDE SEQUENCE [LARGE SCALE GENOMIC DNA]</scope>
    <source>
        <strain evidence="1 2">YK-624</strain>
    </source>
</reference>